<gene>
    <name evidence="2" type="ORF">B5E41_12165</name>
</gene>
<dbReference type="AlphaFoldDB" id="A0A246DVY9"/>
<organism evidence="2 3">
    <name type="scientific">Rhizobium esperanzae</name>
    <dbReference type="NCBI Taxonomy" id="1967781"/>
    <lineage>
        <taxon>Bacteria</taxon>
        <taxon>Pseudomonadati</taxon>
        <taxon>Pseudomonadota</taxon>
        <taxon>Alphaproteobacteria</taxon>
        <taxon>Hyphomicrobiales</taxon>
        <taxon>Rhizobiaceae</taxon>
        <taxon>Rhizobium/Agrobacterium group</taxon>
        <taxon>Rhizobium</taxon>
    </lineage>
</organism>
<reference evidence="2 3" key="1">
    <citation type="submission" date="2017-03" db="EMBL/GenBank/DDBJ databases">
        <title>Genome of strain Rhizobium sp. CNPSo 668.</title>
        <authorList>
            <person name="Ribeiro R."/>
        </authorList>
    </citation>
    <scope>NUCLEOTIDE SEQUENCE [LARGE SCALE GENOMIC DNA]</scope>
    <source>
        <strain evidence="2 3">CNPSo 668</strain>
    </source>
</reference>
<evidence type="ECO:0000256" key="1">
    <source>
        <dbReference type="SAM" id="MobiDB-lite"/>
    </source>
</evidence>
<evidence type="ECO:0000313" key="3">
    <source>
        <dbReference type="Proteomes" id="UP000197269"/>
    </source>
</evidence>
<proteinExistence type="predicted"/>
<feature type="region of interest" description="Disordered" evidence="1">
    <location>
        <begin position="29"/>
        <end position="67"/>
    </location>
</feature>
<accession>A0A246DVY9</accession>
<comment type="caution">
    <text evidence="2">The sequence shown here is derived from an EMBL/GenBank/DDBJ whole genome shotgun (WGS) entry which is preliminary data.</text>
</comment>
<name>A0A246DVY9_9HYPH</name>
<dbReference type="EMBL" id="MXPU01000007">
    <property type="protein sequence ID" value="OWO94513.1"/>
    <property type="molecule type" value="Genomic_DNA"/>
</dbReference>
<sequence>MAEWVTATAEEVDDRITIIEIQLGKIAPPSGRPNKFQRATLSAGPEGKGFSGSTHDFRRRPCTALPD</sequence>
<dbReference type="Proteomes" id="UP000197269">
    <property type="component" value="Unassembled WGS sequence"/>
</dbReference>
<protein>
    <submittedName>
        <fullName evidence="2">Uncharacterized protein</fullName>
    </submittedName>
</protein>
<evidence type="ECO:0000313" key="2">
    <source>
        <dbReference type="EMBL" id="OWO94513.1"/>
    </source>
</evidence>